<comment type="cofactor">
    <cofactor evidence="8">
        <name>Mn(2+)</name>
        <dbReference type="ChEBI" id="CHEBI:29035"/>
    </cofactor>
    <cofactor evidence="8">
        <name>Fe(2+)</name>
        <dbReference type="ChEBI" id="CHEBI:29033"/>
    </cofactor>
    <text evidence="8">Binds 1 Mn(2+) or Fe(2+) ion per subunit.</text>
</comment>
<feature type="binding site" evidence="7">
    <location>
        <position position="120"/>
    </location>
    <ligand>
        <name>Zn(2+)</name>
        <dbReference type="ChEBI" id="CHEBI:29105"/>
    </ligand>
</feature>
<keyword evidence="6" id="KW-0804">Transcription</keyword>
<feature type="binding site" evidence="7">
    <location>
        <position position="84"/>
    </location>
    <ligand>
        <name>Zn(2+)</name>
        <dbReference type="ChEBI" id="CHEBI:29105"/>
    </ligand>
</feature>
<feature type="binding site" evidence="8">
    <location>
        <position position="109"/>
    </location>
    <ligand>
        <name>Fe cation</name>
        <dbReference type="ChEBI" id="CHEBI:24875"/>
    </ligand>
</feature>
<dbReference type="AlphaFoldDB" id="A0A5B8XV80"/>
<dbReference type="Pfam" id="PF01475">
    <property type="entry name" value="FUR"/>
    <property type="match status" value="1"/>
</dbReference>
<proteinExistence type="inferred from homology"/>
<accession>A0A5B8XV80</accession>
<gene>
    <name evidence="9" type="ORF">FRD01_21880</name>
</gene>
<dbReference type="PANTHER" id="PTHR33202">
    <property type="entry name" value="ZINC UPTAKE REGULATION PROTEIN"/>
    <property type="match status" value="1"/>
</dbReference>
<name>A0A5B8XV80_9DELT</name>
<comment type="cofactor">
    <cofactor evidence="7">
        <name>Zn(2+)</name>
        <dbReference type="ChEBI" id="CHEBI:29105"/>
    </cofactor>
    <text evidence="7">Binds 1 zinc ion per subunit.</text>
</comment>
<protein>
    <submittedName>
        <fullName evidence="9">Transcriptional repressor</fullName>
    </submittedName>
</protein>
<evidence type="ECO:0000256" key="5">
    <source>
        <dbReference type="ARBA" id="ARBA00023125"/>
    </source>
</evidence>
<keyword evidence="10" id="KW-1185">Reference proteome</keyword>
<dbReference type="SUPFAM" id="SSF46785">
    <property type="entry name" value="Winged helix' DNA-binding domain"/>
    <property type="match status" value="1"/>
</dbReference>
<dbReference type="InterPro" id="IPR043135">
    <property type="entry name" value="Fur_C"/>
</dbReference>
<evidence type="ECO:0000313" key="9">
    <source>
        <dbReference type="EMBL" id="QED29832.1"/>
    </source>
</evidence>
<keyword evidence="2" id="KW-0678">Repressor</keyword>
<keyword evidence="7" id="KW-0479">Metal-binding</keyword>
<dbReference type="OrthoDB" id="8659436at2"/>
<sequence length="122" mass="13852">MGRKTDQRDAIRNVFRRAQRPLTANEVLDRAAESVPGLGIATVYRNIKRLHEDGWLIPVDLPGEPSRFELADREHHHHFRCDDCGKVYDIPGCHAPDDHAPAGFQVTRHEVWLFGMCPECAA</sequence>
<feature type="binding site" evidence="7">
    <location>
        <position position="81"/>
    </location>
    <ligand>
        <name>Zn(2+)</name>
        <dbReference type="ChEBI" id="CHEBI:29105"/>
    </ligand>
</feature>
<keyword evidence="5" id="KW-0238">DNA-binding</keyword>
<dbReference type="InterPro" id="IPR036390">
    <property type="entry name" value="WH_DNA-bd_sf"/>
</dbReference>
<dbReference type="Gene3D" id="1.10.10.10">
    <property type="entry name" value="Winged helix-like DNA-binding domain superfamily/Winged helix DNA-binding domain"/>
    <property type="match status" value="1"/>
</dbReference>
<keyword evidence="8" id="KW-0408">Iron</keyword>
<dbReference type="GO" id="GO:0045892">
    <property type="term" value="P:negative regulation of DNA-templated transcription"/>
    <property type="evidence" value="ECO:0007669"/>
    <property type="project" value="TreeGrafter"/>
</dbReference>
<evidence type="ECO:0000256" key="7">
    <source>
        <dbReference type="PIRSR" id="PIRSR602481-1"/>
    </source>
</evidence>
<feature type="binding site" evidence="7">
    <location>
        <position position="117"/>
    </location>
    <ligand>
        <name>Zn(2+)</name>
        <dbReference type="ChEBI" id="CHEBI:29105"/>
    </ligand>
</feature>
<evidence type="ECO:0000256" key="1">
    <source>
        <dbReference type="ARBA" id="ARBA00007957"/>
    </source>
</evidence>
<dbReference type="InterPro" id="IPR002481">
    <property type="entry name" value="FUR"/>
</dbReference>
<dbReference type="RefSeq" id="WP_146963065.1">
    <property type="nucleotide sequence ID" value="NZ_CP042467.1"/>
</dbReference>
<evidence type="ECO:0000313" key="10">
    <source>
        <dbReference type="Proteomes" id="UP000321595"/>
    </source>
</evidence>
<keyword evidence="3 7" id="KW-0862">Zinc</keyword>
<comment type="similarity">
    <text evidence="1">Belongs to the Fur family.</text>
</comment>
<evidence type="ECO:0000256" key="4">
    <source>
        <dbReference type="ARBA" id="ARBA00023015"/>
    </source>
</evidence>
<organism evidence="9 10">
    <name type="scientific">Microvenator marinus</name>
    <dbReference type="NCBI Taxonomy" id="2600177"/>
    <lineage>
        <taxon>Bacteria</taxon>
        <taxon>Deltaproteobacteria</taxon>
        <taxon>Bradymonadales</taxon>
        <taxon>Microvenatoraceae</taxon>
        <taxon>Microvenator</taxon>
    </lineage>
</organism>
<evidence type="ECO:0000256" key="3">
    <source>
        <dbReference type="ARBA" id="ARBA00022833"/>
    </source>
</evidence>
<dbReference type="GO" id="GO:0003700">
    <property type="term" value="F:DNA-binding transcription factor activity"/>
    <property type="evidence" value="ECO:0007669"/>
    <property type="project" value="InterPro"/>
</dbReference>
<dbReference type="EMBL" id="CP042467">
    <property type="protein sequence ID" value="QED29832.1"/>
    <property type="molecule type" value="Genomic_DNA"/>
</dbReference>
<dbReference type="Proteomes" id="UP000321595">
    <property type="component" value="Chromosome"/>
</dbReference>
<evidence type="ECO:0000256" key="8">
    <source>
        <dbReference type="PIRSR" id="PIRSR602481-2"/>
    </source>
</evidence>
<dbReference type="Gene3D" id="3.30.1490.190">
    <property type="match status" value="1"/>
</dbReference>
<evidence type="ECO:0000256" key="6">
    <source>
        <dbReference type="ARBA" id="ARBA00023163"/>
    </source>
</evidence>
<reference evidence="9 10" key="1">
    <citation type="submission" date="2019-08" db="EMBL/GenBank/DDBJ databases">
        <authorList>
            <person name="Liang Q."/>
        </authorList>
    </citation>
    <scope>NUCLEOTIDE SEQUENCE [LARGE SCALE GENOMIC DNA]</scope>
    <source>
        <strain evidence="9 10">V1718</strain>
    </source>
</reference>
<dbReference type="CDD" id="cd07153">
    <property type="entry name" value="Fur_like"/>
    <property type="match status" value="1"/>
</dbReference>
<feature type="binding site" evidence="8">
    <location>
        <position position="75"/>
    </location>
    <ligand>
        <name>Fe cation</name>
        <dbReference type="ChEBI" id="CHEBI:24875"/>
    </ligand>
</feature>
<dbReference type="KEGG" id="bbae:FRD01_21880"/>
<evidence type="ECO:0000256" key="2">
    <source>
        <dbReference type="ARBA" id="ARBA00022491"/>
    </source>
</evidence>
<keyword evidence="4" id="KW-0805">Transcription regulation</keyword>
<dbReference type="GO" id="GO:1900376">
    <property type="term" value="P:regulation of secondary metabolite biosynthetic process"/>
    <property type="evidence" value="ECO:0007669"/>
    <property type="project" value="TreeGrafter"/>
</dbReference>
<dbReference type="GO" id="GO:0008270">
    <property type="term" value="F:zinc ion binding"/>
    <property type="evidence" value="ECO:0007669"/>
    <property type="project" value="TreeGrafter"/>
</dbReference>
<dbReference type="PANTHER" id="PTHR33202:SF22">
    <property type="entry name" value="HYDROGEN PEROXIDE SENSITIVE REPRESSOR"/>
    <property type="match status" value="1"/>
</dbReference>
<dbReference type="InterPro" id="IPR036388">
    <property type="entry name" value="WH-like_DNA-bd_sf"/>
</dbReference>
<dbReference type="GO" id="GO:0000976">
    <property type="term" value="F:transcription cis-regulatory region binding"/>
    <property type="evidence" value="ECO:0007669"/>
    <property type="project" value="TreeGrafter"/>
</dbReference>